<gene>
    <name evidence="3" type="ORF">N44_02323</name>
</gene>
<sequence>MESSFKFTRHLHNGDPLTSRTVNAPPGRPQGGQPPFTWKESAIDALEYDGATAIRSWDLPTVFWFLEGYNGWGYRTGLGRDTTPPCRSAYIYSGTNHYIKGKYVSDGVFDPNAVSAQVGCMAQLKELENRGLIRLSPSAIEDDPNQVGSVASWQNILNGCGYFPVLTICGEMDEETVSMTKKFQKDLGLEETGKVDLITWRAGLNHAKLPGWSNITPIVVGHGAIIEPRTVTQKLYNFYSKPNNYDKVYADVMRWYGTTTNACVAFVTSALRLSGYTIPKEDHGYGNISLNTSALSHYLQDEKGWEKSTNVNDLLPGDVVLTVGGQFGQDRDGVLIPNHVYMFAGWSDRANHIAWVIDNQGKYRHTRHTNAIPGGKSAFAYFLRA</sequence>
<evidence type="ECO:0000256" key="1">
    <source>
        <dbReference type="SAM" id="MobiDB-lite"/>
    </source>
</evidence>
<organism evidence="3 4">
    <name type="scientific">Microcystis aeruginosa NIES-44</name>
    <dbReference type="NCBI Taxonomy" id="449439"/>
    <lineage>
        <taxon>Bacteria</taxon>
        <taxon>Bacillati</taxon>
        <taxon>Cyanobacteriota</taxon>
        <taxon>Cyanophyceae</taxon>
        <taxon>Oscillatoriophycideae</taxon>
        <taxon>Chroococcales</taxon>
        <taxon>Microcystaceae</taxon>
        <taxon>Microcystis</taxon>
    </lineage>
</organism>
<dbReference type="InterPro" id="IPR036365">
    <property type="entry name" value="PGBD-like_sf"/>
</dbReference>
<dbReference type="InterPro" id="IPR036366">
    <property type="entry name" value="PGBDSf"/>
</dbReference>
<name>A0A0A1VPE4_MICAE</name>
<feature type="region of interest" description="Disordered" evidence="1">
    <location>
        <begin position="1"/>
        <end position="36"/>
    </location>
</feature>
<feature type="domain" description="Peptidoglycan binding-like" evidence="2">
    <location>
        <begin position="150"/>
        <end position="202"/>
    </location>
</feature>
<reference evidence="4" key="1">
    <citation type="journal article" date="2015" name="Genome">
        <title>Whole Genome Sequence of the Non-Microcystin-Producing Microcystis aeruginosa Strain NIES-44.</title>
        <authorList>
            <person name="Okano K."/>
            <person name="Miyata N."/>
            <person name="Ozaki Y."/>
        </authorList>
    </citation>
    <scope>NUCLEOTIDE SEQUENCE [LARGE SCALE GENOMIC DNA]</scope>
    <source>
        <strain evidence="4">NIES-44</strain>
    </source>
</reference>
<dbReference type="AlphaFoldDB" id="A0A0A1VPE4"/>
<evidence type="ECO:0000259" key="2">
    <source>
        <dbReference type="Pfam" id="PF01471"/>
    </source>
</evidence>
<dbReference type="InterPro" id="IPR002477">
    <property type="entry name" value="Peptidoglycan-bd-like"/>
</dbReference>
<dbReference type="SUPFAM" id="SSF47090">
    <property type="entry name" value="PGBD-like"/>
    <property type="match status" value="1"/>
</dbReference>
<accession>A0A0A1VPE4</accession>
<proteinExistence type="predicted"/>
<evidence type="ECO:0000313" key="3">
    <source>
        <dbReference type="EMBL" id="GAL91610.1"/>
    </source>
</evidence>
<dbReference type="Pfam" id="PF01471">
    <property type="entry name" value="PG_binding_1"/>
    <property type="match status" value="1"/>
</dbReference>
<dbReference type="Proteomes" id="UP000030321">
    <property type="component" value="Unassembled WGS sequence"/>
</dbReference>
<evidence type="ECO:0000313" key="4">
    <source>
        <dbReference type="Proteomes" id="UP000030321"/>
    </source>
</evidence>
<dbReference type="Gene3D" id="1.10.101.10">
    <property type="entry name" value="PGBD-like superfamily/PGBD"/>
    <property type="match status" value="1"/>
</dbReference>
<protein>
    <recommendedName>
        <fullName evidence="2">Peptidoglycan binding-like domain-containing protein</fullName>
    </recommendedName>
</protein>
<dbReference type="RefSeq" id="WP_052426673.1">
    <property type="nucleotide sequence ID" value="NZ_BBPA01000006.1"/>
</dbReference>
<comment type="caution">
    <text evidence="3">The sequence shown here is derived from an EMBL/GenBank/DDBJ whole genome shotgun (WGS) entry which is preliminary data.</text>
</comment>
<dbReference type="EMBL" id="BBPA01000006">
    <property type="protein sequence ID" value="GAL91610.1"/>
    <property type="molecule type" value="Genomic_DNA"/>
</dbReference>